<evidence type="ECO:0000313" key="2">
    <source>
        <dbReference type="Proteomes" id="UP001642540"/>
    </source>
</evidence>
<protein>
    <submittedName>
        <fullName evidence="1">Uncharacterized protein</fullName>
    </submittedName>
</protein>
<reference evidence="1 2" key="1">
    <citation type="submission" date="2024-08" db="EMBL/GenBank/DDBJ databases">
        <authorList>
            <person name="Cucini C."/>
            <person name="Frati F."/>
        </authorList>
    </citation>
    <scope>NUCLEOTIDE SEQUENCE [LARGE SCALE GENOMIC DNA]</scope>
</reference>
<accession>A0ABP1QZD5</accession>
<proteinExistence type="predicted"/>
<sequence length="77" mass="8913">MLHYASPSDYRQSYNRFPGTNHLITERHNFLAGEGKGTTCESRKDDNGFITWIIAVSTDDSLWTRNKHFLSPIYVFS</sequence>
<evidence type="ECO:0000313" key="1">
    <source>
        <dbReference type="EMBL" id="CAL8115354.1"/>
    </source>
</evidence>
<dbReference type="Proteomes" id="UP001642540">
    <property type="component" value="Unassembled WGS sequence"/>
</dbReference>
<comment type="caution">
    <text evidence="1">The sequence shown here is derived from an EMBL/GenBank/DDBJ whole genome shotgun (WGS) entry which is preliminary data.</text>
</comment>
<organism evidence="1 2">
    <name type="scientific">Orchesella dallaii</name>
    <dbReference type="NCBI Taxonomy" id="48710"/>
    <lineage>
        <taxon>Eukaryota</taxon>
        <taxon>Metazoa</taxon>
        <taxon>Ecdysozoa</taxon>
        <taxon>Arthropoda</taxon>
        <taxon>Hexapoda</taxon>
        <taxon>Collembola</taxon>
        <taxon>Entomobryomorpha</taxon>
        <taxon>Entomobryoidea</taxon>
        <taxon>Orchesellidae</taxon>
        <taxon>Orchesellinae</taxon>
        <taxon>Orchesella</taxon>
    </lineage>
</organism>
<keyword evidence="2" id="KW-1185">Reference proteome</keyword>
<gene>
    <name evidence="1" type="ORF">ODALV1_LOCUS16818</name>
</gene>
<name>A0ABP1QZD5_9HEXA</name>
<dbReference type="EMBL" id="CAXLJM020000051">
    <property type="protein sequence ID" value="CAL8115354.1"/>
    <property type="molecule type" value="Genomic_DNA"/>
</dbReference>